<dbReference type="GO" id="GO:0003964">
    <property type="term" value="F:RNA-directed DNA polymerase activity"/>
    <property type="evidence" value="ECO:0007669"/>
    <property type="project" value="UniProtKB-KW"/>
</dbReference>
<gene>
    <name evidence="1" type="ORF">PoB_005584400</name>
</gene>
<protein>
    <submittedName>
        <fullName evidence="1">Reverse transcriptase</fullName>
    </submittedName>
</protein>
<dbReference type="EMBL" id="BLXT01006160">
    <property type="protein sequence ID" value="GFO29339.1"/>
    <property type="molecule type" value="Genomic_DNA"/>
</dbReference>
<dbReference type="AlphaFoldDB" id="A0AAV4CF14"/>
<sequence length="223" mass="24998">MVKNPRISSLCGLVNRVTGSLGYNAPPSLETKLALANSHVTESVKILGITPNIDLFPSRLNFQLKPYVSYKPDPEAVAIDAFKLNWGKHCFYAFPLFSLIARVLNKMQTDKATGVVIVPFWPAQTFYPIHMKVLIDKPVLLSARQTLLQLPGNPSMLHPLHEKLRLLVCKVSGTPTKAEDYLIQQPTYLCHRGNQKPKRHMSNILQSGRGSLANNKLILFHHL</sequence>
<comment type="caution">
    <text evidence="1">The sequence shown here is derived from an EMBL/GenBank/DDBJ whole genome shotgun (WGS) entry which is preliminary data.</text>
</comment>
<dbReference type="Proteomes" id="UP000735302">
    <property type="component" value="Unassembled WGS sequence"/>
</dbReference>
<keyword evidence="1" id="KW-0695">RNA-directed DNA polymerase</keyword>
<keyword evidence="1" id="KW-0808">Transferase</keyword>
<proteinExistence type="predicted"/>
<name>A0AAV4CF14_9GAST</name>
<keyword evidence="2" id="KW-1185">Reference proteome</keyword>
<reference evidence="1 2" key="1">
    <citation type="journal article" date="2021" name="Elife">
        <title>Chloroplast acquisition without the gene transfer in kleptoplastic sea slugs, Plakobranchus ocellatus.</title>
        <authorList>
            <person name="Maeda T."/>
            <person name="Takahashi S."/>
            <person name="Yoshida T."/>
            <person name="Shimamura S."/>
            <person name="Takaki Y."/>
            <person name="Nagai Y."/>
            <person name="Toyoda A."/>
            <person name="Suzuki Y."/>
            <person name="Arimoto A."/>
            <person name="Ishii H."/>
            <person name="Satoh N."/>
            <person name="Nishiyama T."/>
            <person name="Hasebe M."/>
            <person name="Maruyama T."/>
            <person name="Minagawa J."/>
            <person name="Obokata J."/>
            <person name="Shigenobu S."/>
        </authorList>
    </citation>
    <scope>NUCLEOTIDE SEQUENCE [LARGE SCALE GENOMIC DNA]</scope>
</reference>
<evidence type="ECO:0000313" key="2">
    <source>
        <dbReference type="Proteomes" id="UP000735302"/>
    </source>
</evidence>
<accession>A0AAV4CF14</accession>
<organism evidence="1 2">
    <name type="scientific">Plakobranchus ocellatus</name>
    <dbReference type="NCBI Taxonomy" id="259542"/>
    <lineage>
        <taxon>Eukaryota</taxon>
        <taxon>Metazoa</taxon>
        <taxon>Spiralia</taxon>
        <taxon>Lophotrochozoa</taxon>
        <taxon>Mollusca</taxon>
        <taxon>Gastropoda</taxon>
        <taxon>Heterobranchia</taxon>
        <taxon>Euthyneura</taxon>
        <taxon>Panpulmonata</taxon>
        <taxon>Sacoglossa</taxon>
        <taxon>Placobranchoidea</taxon>
        <taxon>Plakobranchidae</taxon>
        <taxon>Plakobranchus</taxon>
    </lineage>
</organism>
<keyword evidence="1" id="KW-0548">Nucleotidyltransferase</keyword>
<evidence type="ECO:0000313" key="1">
    <source>
        <dbReference type="EMBL" id="GFO29339.1"/>
    </source>
</evidence>